<dbReference type="Proteomes" id="UP000240883">
    <property type="component" value="Unassembled WGS sequence"/>
</dbReference>
<dbReference type="InterPro" id="IPR013087">
    <property type="entry name" value="Znf_C2H2_type"/>
</dbReference>
<keyword evidence="4" id="KW-1185">Reference proteome</keyword>
<evidence type="ECO:0000313" key="3">
    <source>
        <dbReference type="EMBL" id="PSN69434.1"/>
    </source>
</evidence>
<reference evidence="3 4" key="1">
    <citation type="journal article" date="2018" name="Front. Microbiol.">
        <title>Genome-Wide Analysis of Corynespora cassiicola Leaf Fall Disease Putative Effectors.</title>
        <authorList>
            <person name="Lopez D."/>
            <person name="Ribeiro S."/>
            <person name="Label P."/>
            <person name="Fumanal B."/>
            <person name="Venisse J.S."/>
            <person name="Kohler A."/>
            <person name="de Oliveira R.R."/>
            <person name="Labutti K."/>
            <person name="Lipzen A."/>
            <person name="Lail K."/>
            <person name="Bauer D."/>
            <person name="Ohm R.A."/>
            <person name="Barry K.W."/>
            <person name="Spatafora J."/>
            <person name="Grigoriev I.V."/>
            <person name="Martin F.M."/>
            <person name="Pujade-Renaud V."/>
        </authorList>
    </citation>
    <scope>NUCLEOTIDE SEQUENCE [LARGE SCALE GENOMIC DNA]</scope>
    <source>
        <strain evidence="3 4">Philippines</strain>
    </source>
</reference>
<dbReference type="OrthoDB" id="3801225at2759"/>
<dbReference type="PROSITE" id="PS00028">
    <property type="entry name" value="ZINC_FINGER_C2H2_1"/>
    <property type="match status" value="1"/>
</dbReference>
<dbReference type="SMART" id="SM00355">
    <property type="entry name" value="ZnF_C2H2"/>
    <property type="match status" value="3"/>
</dbReference>
<feature type="domain" description="C2H2-type" evidence="2">
    <location>
        <begin position="192"/>
        <end position="213"/>
    </location>
</feature>
<name>A0A2T2NVK6_CORCC</name>
<evidence type="ECO:0000313" key="4">
    <source>
        <dbReference type="Proteomes" id="UP000240883"/>
    </source>
</evidence>
<protein>
    <recommendedName>
        <fullName evidence="2">C2H2-type domain-containing protein</fullName>
    </recommendedName>
</protein>
<evidence type="ECO:0000256" key="1">
    <source>
        <dbReference type="SAM" id="MobiDB-lite"/>
    </source>
</evidence>
<feature type="region of interest" description="Disordered" evidence="1">
    <location>
        <begin position="465"/>
        <end position="485"/>
    </location>
</feature>
<evidence type="ECO:0000259" key="2">
    <source>
        <dbReference type="PROSITE" id="PS00028"/>
    </source>
</evidence>
<sequence>MEQMDSIISKLDREQLLVFRERIDRRLQSIQDQANSDNFTGSAEHYGADCTAPTTTPTAASFQQLRPPISQASLIGNGCTLGTKSGQVPAHPSISGLQHQHSDTFQSQNVEQDKCRGDMSRWSRSQETLKPDELDLSSTNSSLALRTSKNTKKIFICTFCIEEKGEVKKFAAKPDGKKHQQKYHDTGMDWYCNSCAQKYVRLVDLYNHYKEHHSQTFKEAEVHTSLPRQTVYGCGYEGCRRYTGTWTDYYNHVVDEHKHFESDNLEHIVETWSYTQTIQNILRHKQFKDTWKKVYKRWGEHTSIKKSDLRWDPETAKNMRRELSCLNFNGSLESFLTILFKKGHPCYSVSSSFSVQLQPPEGPSSTMFPPGDHRFDSNYGLGYFGPSFSDSFGQISDVQDHASFVTGNKASTDSSGNRFSVVMEDADAVPAPPAHDPQSCIDPQLLMTPPPYFTNPTPPVDSFEDGSMEDSTTVAAHPPRRSFRNKGKGLLSRKGSFCFPQHVTLDHPDLPLNTRIPSASRRSSGRSQRLYVDPALLIHGAL</sequence>
<dbReference type="EMBL" id="KZ678133">
    <property type="protein sequence ID" value="PSN69434.1"/>
    <property type="molecule type" value="Genomic_DNA"/>
</dbReference>
<organism evidence="3 4">
    <name type="scientific">Corynespora cassiicola Philippines</name>
    <dbReference type="NCBI Taxonomy" id="1448308"/>
    <lineage>
        <taxon>Eukaryota</taxon>
        <taxon>Fungi</taxon>
        <taxon>Dikarya</taxon>
        <taxon>Ascomycota</taxon>
        <taxon>Pezizomycotina</taxon>
        <taxon>Dothideomycetes</taxon>
        <taxon>Pleosporomycetidae</taxon>
        <taxon>Pleosporales</taxon>
        <taxon>Corynesporascaceae</taxon>
        <taxon>Corynespora</taxon>
    </lineage>
</organism>
<proteinExistence type="predicted"/>
<gene>
    <name evidence="3" type="ORF">BS50DRAFT_572567</name>
</gene>
<accession>A0A2T2NVK6</accession>
<dbReference type="STRING" id="1448308.A0A2T2NVK6"/>
<dbReference type="AlphaFoldDB" id="A0A2T2NVK6"/>